<dbReference type="RefSeq" id="WP_200357650.1">
    <property type="nucleotide sequence ID" value="NZ_JAENIL010000048.1"/>
</dbReference>
<sequence>MPYPLEPVTDTKDPDVLLERFLEYTLEKGIELYPAQEEAILEIFAGKHVILNTPTGSGKSLVAAAQHFYSASLGRRSVYTCPIKALVNEKFLALCRDFGPDNVGMMTGDASVNRDAPILCCTAEILSNIALRDGEKARVHDVIMDEFHYYSDHERGVAWQTPLLTLPHAQFLLISATLGDTAFFSRGLEDLTGKECVTVSSQERPVPLEFTYEESTLVEALEDLKKENKLPVYIVHFTQKAASDTAQNLLSLNVLTKEEKAILKEELKGVEFTSPFGKEIKKFLLAGIGLHHAGLLPKYRVLVEKFAQKGLLKFICGTDTLGVGVNVPIRSVLFTQLCKYGGRKTSILSVRDFHQISGRAGRKGYDNVGYVVSLAPEHVVENKRAETRAGNDAKKKRKIVKKKPPARGYVQWDEETYKKLQASKPEQLESRFKVSHGMLLNVLSREGDGCRAMRNLIDDCHNSPGSKPKLRRQAFQLFRALVERQIIEIAPPGSEGQKLTVNVELQDDFSLNQTLSLYCIDTLELLEEKDPEYALKLLSLAESIVENPDAILRKQLDKLKTDKVAEMKAAGIEYEERMEKLEELEYPKPEAEFIYETFNEFARNHPWVGSENIKPKSIAREMFERYSSFSDYIKLYGLQRAEGLVLRHITNVYRVLTNTIPEGFRDDQVDEMIIYFEHLLRHVDSSLIDEWELMRNPDYQASDLDADSLPDSPRAIDITRDKSSFTRLIRNEVFQFISMLAAGRYKDLDETYDLTPLFADTHDEAPKWMDVELENRMNAFYDTRSWIRLDPAARNKEHTHISESDDRLTWTVEQMIIDSEELNDWALTVTVDIPASSEKEKVVFQLQSLKPIS</sequence>
<dbReference type="GO" id="GO:0003676">
    <property type="term" value="F:nucleic acid binding"/>
    <property type="evidence" value="ECO:0007669"/>
    <property type="project" value="InterPro"/>
</dbReference>
<keyword evidence="1" id="KW-0547">Nucleotide-binding</keyword>
<organism evidence="7 8">
    <name type="scientific">Pelagicoccus mobilis</name>
    <dbReference type="NCBI Taxonomy" id="415221"/>
    <lineage>
        <taxon>Bacteria</taxon>
        <taxon>Pseudomonadati</taxon>
        <taxon>Verrucomicrobiota</taxon>
        <taxon>Opitutia</taxon>
        <taxon>Puniceicoccales</taxon>
        <taxon>Pelagicoccaceae</taxon>
        <taxon>Pelagicoccus</taxon>
    </lineage>
</organism>
<dbReference type="GO" id="GO:0004386">
    <property type="term" value="F:helicase activity"/>
    <property type="evidence" value="ECO:0007669"/>
    <property type="project" value="UniProtKB-KW"/>
</dbReference>
<evidence type="ECO:0000259" key="5">
    <source>
        <dbReference type="PROSITE" id="PS51192"/>
    </source>
</evidence>
<dbReference type="AlphaFoldDB" id="A0A934RZ71"/>
<dbReference type="InterPro" id="IPR050699">
    <property type="entry name" value="RNA-DNA_Helicase"/>
</dbReference>
<dbReference type="InterPro" id="IPR027417">
    <property type="entry name" value="P-loop_NTPase"/>
</dbReference>
<dbReference type="Pfam" id="PF12029">
    <property type="entry name" value="DUF3516"/>
    <property type="match status" value="1"/>
</dbReference>
<dbReference type="PROSITE" id="PS51194">
    <property type="entry name" value="HELICASE_CTER"/>
    <property type="match status" value="1"/>
</dbReference>
<feature type="domain" description="Helicase ATP-binding" evidence="5">
    <location>
        <begin position="40"/>
        <end position="196"/>
    </location>
</feature>
<dbReference type="PANTHER" id="PTHR12131:SF1">
    <property type="entry name" value="ATP-DEPENDENT RNA HELICASE SUPV3L1, MITOCHONDRIAL-RELATED"/>
    <property type="match status" value="1"/>
</dbReference>
<name>A0A934RZ71_9BACT</name>
<dbReference type="InterPro" id="IPR014001">
    <property type="entry name" value="Helicase_ATP-bd"/>
</dbReference>
<keyword evidence="3" id="KW-0347">Helicase</keyword>
<gene>
    <name evidence="7" type="ORF">JIN87_21305</name>
</gene>
<dbReference type="SMART" id="SM00487">
    <property type="entry name" value="DEXDc"/>
    <property type="match status" value="1"/>
</dbReference>
<feature type="domain" description="Helicase C-terminal" evidence="6">
    <location>
        <begin position="216"/>
        <end position="424"/>
    </location>
</feature>
<keyword evidence="2" id="KW-0378">Hydrolase</keyword>
<dbReference type="Proteomes" id="UP000617628">
    <property type="component" value="Unassembled WGS sequence"/>
</dbReference>
<evidence type="ECO:0000259" key="6">
    <source>
        <dbReference type="PROSITE" id="PS51194"/>
    </source>
</evidence>
<dbReference type="EMBL" id="JAENIL010000048">
    <property type="protein sequence ID" value="MBK1879437.1"/>
    <property type="molecule type" value="Genomic_DNA"/>
</dbReference>
<keyword evidence="4" id="KW-0067">ATP-binding</keyword>
<evidence type="ECO:0000313" key="8">
    <source>
        <dbReference type="Proteomes" id="UP000617628"/>
    </source>
</evidence>
<evidence type="ECO:0000256" key="4">
    <source>
        <dbReference type="ARBA" id="ARBA00022840"/>
    </source>
</evidence>
<evidence type="ECO:0000256" key="3">
    <source>
        <dbReference type="ARBA" id="ARBA00022806"/>
    </source>
</evidence>
<dbReference type="PANTHER" id="PTHR12131">
    <property type="entry name" value="ATP-DEPENDENT RNA AND DNA HELICASE"/>
    <property type="match status" value="1"/>
</dbReference>
<dbReference type="GO" id="GO:0016787">
    <property type="term" value="F:hydrolase activity"/>
    <property type="evidence" value="ECO:0007669"/>
    <property type="project" value="UniProtKB-KW"/>
</dbReference>
<dbReference type="InterPro" id="IPR001650">
    <property type="entry name" value="Helicase_C-like"/>
</dbReference>
<evidence type="ECO:0000256" key="1">
    <source>
        <dbReference type="ARBA" id="ARBA00022741"/>
    </source>
</evidence>
<accession>A0A934RZ71</accession>
<dbReference type="GO" id="GO:0005524">
    <property type="term" value="F:ATP binding"/>
    <property type="evidence" value="ECO:0007669"/>
    <property type="project" value="UniProtKB-KW"/>
</dbReference>
<comment type="caution">
    <text evidence="7">The sequence shown here is derived from an EMBL/GenBank/DDBJ whole genome shotgun (WGS) entry which is preliminary data.</text>
</comment>
<protein>
    <submittedName>
        <fullName evidence="7">DUF3516 domain-containing protein</fullName>
    </submittedName>
</protein>
<proteinExistence type="predicted"/>
<dbReference type="SMART" id="SM00490">
    <property type="entry name" value="HELICc"/>
    <property type="match status" value="1"/>
</dbReference>
<keyword evidence="8" id="KW-1185">Reference proteome</keyword>
<evidence type="ECO:0000256" key="2">
    <source>
        <dbReference type="ARBA" id="ARBA00022801"/>
    </source>
</evidence>
<dbReference type="InterPro" id="IPR021904">
    <property type="entry name" value="DUF3516"/>
</dbReference>
<reference evidence="7" key="1">
    <citation type="submission" date="2021-01" db="EMBL/GenBank/DDBJ databases">
        <title>Modified the classification status of verrucomicrobia.</title>
        <authorList>
            <person name="Feng X."/>
        </authorList>
    </citation>
    <scope>NUCLEOTIDE SEQUENCE</scope>
    <source>
        <strain evidence="7">KCTC 13126</strain>
    </source>
</reference>
<dbReference type="Gene3D" id="3.40.50.300">
    <property type="entry name" value="P-loop containing nucleotide triphosphate hydrolases"/>
    <property type="match status" value="2"/>
</dbReference>
<dbReference type="Pfam" id="PF00270">
    <property type="entry name" value="DEAD"/>
    <property type="match status" value="1"/>
</dbReference>
<dbReference type="InterPro" id="IPR011545">
    <property type="entry name" value="DEAD/DEAH_box_helicase_dom"/>
</dbReference>
<dbReference type="PROSITE" id="PS51192">
    <property type="entry name" value="HELICASE_ATP_BIND_1"/>
    <property type="match status" value="1"/>
</dbReference>
<dbReference type="SUPFAM" id="SSF52540">
    <property type="entry name" value="P-loop containing nucleoside triphosphate hydrolases"/>
    <property type="match status" value="1"/>
</dbReference>
<evidence type="ECO:0000313" key="7">
    <source>
        <dbReference type="EMBL" id="MBK1879437.1"/>
    </source>
</evidence>